<evidence type="ECO:0000313" key="2">
    <source>
        <dbReference type="EMBL" id="TNN80203.1"/>
    </source>
</evidence>
<name>A0A4Z2ISP1_9TELE</name>
<reference evidence="2 3" key="1">
    <citation type="submission" date="2019-03" db="EMBL/GenBank/DDBJ databases">
        <title>First draft genome of Liparis tanakae, snailfish: a comprehensive survey of snailfish specific genes.</title>
        <authorList>
            <person name="Kim W."/>
            <person name="Song I."/>
            <person name="Jeong J.-H."/>
            <person name="Kim D."/>
            <person name="Kim S."/>
            <person name="Ryu S."/>
            <person name="Song J.Y."/>
            <person name="Lee S.K."/>
        </authorList>
    </citation>
    <scope>NUCLEOTIDE SEQUENCE [LARGE SCALE GENOMIC DNA]</scope>
    <source>
        <tissue evidence="2">Muscle</tissue>
    </source>
</reference>
<dbReference type="Proteomes" id="UP000314294">
    <property type="component" value="Unassembled WGS sequence"/>
</dbReference>
<gene>
    <name evidence="2" type="ORF">EYF80_009528</name>
</gene>
<feature type="region of interest" description="Disordered" evidence="1">
    <location>
        <begin position="206"/>
        <end position="228"/>
    </location>
</feature>
<protein>
    <submittedName>
        <fullName evidence="2">Uncharacterized protein</fullName>
    </submittedName>
</protein>
<dbReference type="AlphaFoldDB" id="A0A4Z2ISP1"/>
<evidence type="ECO:0000313" key="3">
    <source>
        <dbReference type="Proteomes" id="UP000314294"/>
    </source>
</evidence>
<organism evidence="2 3">
    <name type="scientific">Liparis tanakae</name>
    <name type="common">Tanaka's snailfish</name>
    <dbReference type="NCBI Taxonomy" id="230148"/>
    <lineage>
        <taxon>Eukaryota</taxon>
        <taxon>Metazoa</taxon>
        <taxon>Chordata</taxon>
        <taxon>Craniata</taxon>
        <taxon>Vertebrata</taxon>
        <taxon>Euteleostomi</taxon>
        <taxon>Actinopterygii</taxon>
        <taxon>Neopterygii</taxon>
        <taxon>Teleostei</taxon>
        <taxon>Neoteleostei</taxon>
        <taxon>Acanthomorphata</taxon>
        <taxon>Eupercaria</taxon>
        <taxon>Perciformes</taxon>
        <taxon>Cottioidei</taxon>
        <taxon>Cottales</taxon>
        <taxon>Liparidae</taxon>
        <taxon>Liparis</taxon>
    </lineage>
</organism>
<sequence>MSGGKKDLRGGSDSGSKAYLQTCGSNTCGQLIELQHWQQRNALMPVRQKYSGQPAASFSAHRQYTCKNKQKIRYQRKKKSCLLLLAHMEVAQIWWRREGAVEACCRAEGQGRRAEGPVARGAELGVGDLKERAACGSEGCPNCSNVYSPHRRESFALRRPGEAAWHTRVCRRGGRTSVRNPANGKLMPMLLRCVMVSVPAGSASQIPMKARGLRTDGTQGSEREERRG</sequence>
<keyword evidence="3" id="KW-1185">Reference proteome</keyword>
<evidence type="ECO:0000256" key="1">
    <source>
        <dbReference type="SAM" id="MobiDB-lite"/>
    </source>
</evidence>
<dbReference type="EMBL" id="SRLO01000056">
    <property type="protein sequence ID" value="TNN80203.1"/>
    <property type="molecule type" value="Genomic_DNA"/>
</dbReference>
<comment type="caution">
    <text evidence="2">The sequence shown here is derived from an EMBL/GenBank/DDBJ whole genome shotgun (WGS) entry which is preliminary data.</text>
</comment>
<accession>A0A4Z2ISP1</accession>
<proteinExistence type="predicted"/>